<dbReference type="AlphaFoldDB" id="A0AAN9J504"/>
<reference evidence="1 2" key="1">
    <citation type="submission" date="2024-01" db="EMBL/GenBank/DDBJ databases">
        <title>The genomes of 5 underutilized Papilionoideae crops provide insights into root nodulation and disease resistanc.</title>
        <authorList>
            <person name="Yuan L."/>
        </authorList>
    </citation>
    <scope>NUCLEOTIDE SEQUENCE [LARGE SCALE GENOMIC DNA]</scope>
    <source>
        <strain evidence="1">ZHUSHIDOU_FW_LH</strain>
        <tissue evidence="1">Leaf</tissue>
    </source>
</reference>
<dbReference type="Proteomes" id="UP001372338">
    <property type="component" value="Unassembled WGS sequence"/>
</dbReference>
<keyword evidence="2" id="KW-1185">Reference proteome</keyword>
<name>A0AAN9J504_CROPI</name>
<sequence length="77" mass="8388">MLTPPNATRGCAVPSLKNKNLLIKIKSCHAPSVSTLYSNKVAAESPGQARPVFSDPSTALLLNIFLYLHPHKTPTRY</sequence>
<accession>A0AAN9J504</accession>
<proteinExistence type="predicted"/>
<organism evidence="1 2">
    <name type="scientific">Crotalaria pallida</name>
    <name type="common">Smooth rattlebox</name>
    <name type="synonym">Crotalaria striata</name>
    <dbReference type="NCBI Taxonomy" id="3830"/>
    <lineage>
        <taxon>Eukaryota</taxon>
        <taxon>Viridiplantae</taxon>
        <taxon>Streptophyta</taxon>
        <taxon>Embryophyta</taxon>
        <taxon>Tracheophyta</taxon>
        <taxon>Spermatophyta</taxon>
        <taxon>Magnoliopsida</taxon>
        <taxon>eudicotyledons</taxon>
        <taxon>Gunneridae</taxon>
        <taxon>Pentapetalae</taxon>
        <taxon>rosids</taxon>
        <taxon>fabids</taxon>
        <taxon>Fabales</taxon>
        <taxon>Fabaceae</taxon>
        <taxon>Papilionoideae</taxon>
        <taxon>50 kb inversion clade</taxon>
        <taxon>genistoids sensu lato</taxon>
        <taxon>core genistoids</taxon>
        <taxon>Crotalarieae</taxon>
        <taxon>Crotalaria</taxon>
    </lineage>
</organism>
<protein>
    <submittedName>
        <fullName evidence="1">Uncharacterized protein</fullName>
    </submittedName>
</protein>
<comment type="caution">
    <text evidence="1">The sequence shown here is derived from an EMBL/GenBank/DDBJ whole genome shotgun (WGS) entry which is preliminary data.</text>
</comment>
<dbReference type="EMBL" id="JAYWIO010000001">
    <property type="protein sequence ID" value="KAK7291493.1"/>
    <property type="molecule type" value="Genomic_DNA"/>
</dbReference>
<evidence type="ECO:0000313" key="2">
    <source>
        <dbReference type="Proteomes" id="UP001372338"/>
    </source>
</evidence>
<gene>
    <name evidence="1" type="ORF">RIF29_06676</name>
</gene>
<evidence type="ECO:0000313" key="1">
    <source>
        <dbReference type="EMBL" id="KAK7291493.1"/>
    </source>
</evidence>